<proteinExistence type="predicted"/>
<name>A0AAW0X8Q8_CHEQU</name>
<keyword evidence="2" id="KW-0812">Transmembrane</keyword>
<dbReference type="PANTHER" id="PTHR12892">
    <property type="entry name" value="FGF RECEPTOR ACTIVATING PROTEIN 1"/>
    <property type="match status" value="1"/>
</dbReference>
<evidence type="ECO:0000313" key="5">
    <source>
        <dbReference type="Proteomes" id="UP001445076"/>
    </source>
</evidence>
<evidence type="ECO:0000256" key="1">
    <source>
        <dbReference type="SAM" id="MobiDB-lite"/>
    </source>
</evidence>
<feature type="region of interest" description="Disordered" evidence="1">
    <location>
        <begin position="357"/>
        <end position="404"/>
    </location>
</feature>
<dbReference type="EMBL" id="JARKIK010000050">
    <property type="protein sequence ID" value="KAK8734444.1"/>
    <property type="molecule type" value="Genomic_DNA"/>
</dbReference>
<feature type="transmembrane region" description="Helical" evidence="2">
    <location>
        <begin position="133"/>
        <end position="152"/>
    </location>
</feature>
<dbReference type="GO" id="GO:0000139">
    <property type="term" value="C:Golgi membrane"/>
    <property type="evidence" value="ECO:0007669"/>
    <property type="project" value="InterPro"/>
</dbReference>
<dbReference type="AlphaFoldDB" id="A0AAW0X8Q8"/>
<dbReference type="GO" id="GO:0005789">
    <property type="term" value="C:endoplasmic reticulum membrane"/>
    <property type="evidence" value="ECO:0007669"/>
    <property type="project" value="TreeGrafter"/>
</dbReference>
<protein>
    <recommendedName>
        <fullName evidence="3">CWH43-like N-terminal domain-containing protein</fullName>
    </recommendedName>
</protein>
<gene>
    <name evidence="4" type="ORF">OTU49_005808</name>
</gene>
<evidence type="ECO:0000313" key="4">
    <source>
        <dbReference type="EMBL" id="KAK8734444.1"/>
    </source>
</evidence>
<dbReference type="Pfam" id="PF10277">
    <property type="entry name" value="Frag1"/>
    <property type="match status" value="1"/>
</dbReference>
<feature type="transmembrane region" description="Helical" evidence="2">
    <location>
        <begin position="172"/>
        <end position="189"/>
    </location>
</feature>
<keyword evidence="5" id="KW-1185">Reference proteome</keyword>
<organism evidence="4 5">
    <name type="scientific">Cherax quadricarinatus</name>
    <name type="common">Australian red claw crayfish</name>
    <dbReference type="NCBI Taxonomy" id="27406"/>
    <lineage>
        <taxon>Eukaryota</taxon>
        <taxon>Metazoa</taxon>
        <taxon>Ecdysozoa</taxon>
        <taxon>Arthropoda</taxon>
        <taxon>Crustacea</taxon>
        <taxon>Multicrustacea</taxon>
        <taxon>Malacostraca</taxon>
        <taxon>Eumalacostraca</taxon>
        <taxon>Eucarida</taxon>
        <taxon>Decapoda</taxon>
        <taxon>Pleocyemata</taxon>
        <taxon>Astacidea</taxon>
        <taxon>Parastacoidea</taxon>
        <taxon>Parastacidae</taxon>
        <taxon>Cherax</taxon>
    </lineage>
</organism>
<keyword evidence="2" id="KW-1133">Transmembrane helix</keyword>
<evidence type="ECO:0000259" key="3">
    <source>
        <dbReference type="Pfam" id="PF10277"/>
    </source>
</evidence>
<evidence type="ECO:0000256" key="2">
    <source>
        <dbReference type="SAM" id="Phobius"/>
    </source>
</evidence>
<dbReference type="InterPro" id="IPR039545">
    <property type="entry name" value="PGAP2"/>
</dbReference>
<keyword evidence="2" id="KW-0472">Membrane</keyword>
<comment type="caution">
    <text evidence="4">The sequence shown here is derived from an EMBL/GenBank/DDBJ whole genome shotgun (WGS) entry which is preliminary data.</text>
</comment>
<dbReference type="GO" id="GO:0006506">
    <property type="term" value="P:GPI anchor biosynthetic process"/>
    <property type="evidence" value="ECO:0007669"/>
    <property type="project" value="TreeGrafter"/>
</dbReference>
<sequence>MRWRLMSQILLALPVVGMFICLITSVIFHSDHINNTICKVYNFLPSISAVTGVSPQRYLWRVAVALHISPRLLVAWVARAYYTSLAAHVPPARRPAYLALVAAAFYLNLTELATLCGVTYISNKENYPVHEKLFTLFMLVSLVYMLCVIRVVRAVRHTLSPRLLRSFAQKKWLFGIKLASTGGLLFFFWRHRVHCQPMAFSWFSLCEYVIATCNMLYHVSVALDFSDEHLIVGHIVTATTPSASVSSFPTTASSSRHHSISTPTTTFDSLATFEGGSDIPPTRNGRLDEQVLGGSMVLGSPQPLAAVLSGMHPAVSCGKVVSVAKCDSGVGVGGGGTVEGEIPPTVVHQVLNTIHEGSEPTSAQPCLNGPADAESTLIQRRPTTSPSSNPLSTDAHTPIHTHSE</sequence>
<feature type="transmembrane region" description="Helical" evidence="2">
    <location>
        <begin position="9"/>
        <end position="28"/>
    </location>
</feature>
<dbReference type="Proteomes" id="UP001445076">
    <property type="component" value="Unassembled WGS sequence"/>
</dbReference>
<feature type="transmembrane region" description="Helical" evidence="2">
    <location>
        <begin position="58"/>
        <end position="77"/>
    </location>
</feature>
<reference evidence="4 5" key="1">
    <citation type="journal article" date="2024" name="BMC Genomics">
        <title>Genome assembly of redclaw crayfish (Cherax quadricarinatus) provides insights into its immune adaptation and hypoxia tolerance.</title>
        <authorList>
            <person name="Liu Z."/>
            <person name="Zheng J."/>
            <person name="Li H."/>
            <person name="Fang K."/>
            <person name="Wang S."/>
            <person name="He J."/>
            <person name="Zhou D."/>
            <person name="Weng S."/>
            <person name="Chi M."/>
            <person name="Gu Z."/>
            <person name="He J."/>
            <person name="Li F."/>
            <person name="Wang M."/>
        </authorList>
    </citation>
    <scope>NUCLEOTIDE SEQUENCE [LARGE SCALE GENOMIC DNA]</scope>
    <source>
        <strain evidence="4">ZL_2023a</strain>
    </source>
</reference>
<feature type="compositionally biased region" description="Low complexity" evidence="1">
    <location>
        <begin position="382"/>
        <end position="393"/>
    </location>
</feature>
<dbReference type="PANTHER" id="PTHR12892:SF17">
    <property type="entry name" value="POST-GPI ATTACHMENT TO PROTEINS FACTOR 2-LIKE"/>
    <property type="match status" value="1"/>
</dbReference>
<dbReference type="InterPro" id="IPR019402">
    <property type="entry name" value="CWH43_N"/>
</dbReference>
<feature type="domain" description="CWH43-like N-terminal" evidence="3">
    <location>
        <begin position="3"/>
        <end position="227"/>
    </location>
</feature>
<feature type="transmembrane region" description="Helical" evidence="2">
    <location>
        <begin position="97"/>
        <end position="121"/>
    </location>
</feature>
<accession>A0AAW0X8Q8</accession>